<accession>A0ABD1NNK6</accession>
<reference evidence="2" key="1">
    <citation type="submission" date="2024-07" db="EMBL/GenBank/DDBJ databases">
        <title>Two chromosome-level genome assemblies of Korean endemic species Abeliophyllum distichum and Forsythia ovata (Oleaceae).</title>
        <authorList>
            <person name="Jang H."/>
        </authorList>
    </citation>
    <scope>NUCLEOTIDE SEQUENCE [LARGE SCALE GENOMIC DNA]</scope>
</reference>
<name>A0ABD1NNK6_9LAMI</name>
<organism evidence="1 2">
    <name type="scientific">Abeliophyllum distichum</name>
    <dbReference type="NCBI Taxonomy" id="126358"/>
    <lineage>
        <taxon>Eukaryota</taxon>
        <taxon>Viridiplantae</taxon>
        <taxon>Streptophyta</taxon>
        <taxon>Embryophyta</taxon>
        <taxon>Tracheophyta</taxon>
        <taxon>Spermatophyta</taxon>
        <taxon>Magnoliopsida</taxon>
        <taxon>eudicotyledons</taxon>
        <taxon>Gunneridae</taxon>
        <taxon>Pentapetalae</taxon>
        <taxon>asterids</taxon>
        <taxon>lamiids</taxon>
        <taxon>Lamiales</taxon>
        <taxon>Oleaceae</taxon>
        <taxon>Forsythieae</taxon>
        <taxon>Abeliophyllum</taxon>
    </lineage>
</organism>
<proteinExistence type="predicted"/>
<dbReference type="Proteomes" id="UP001604336">
    <property type="component" value="Unassembled WGS sequence"/>
</dbReference>
<comment type="caution">
    <text evidence="1">The sequence shown here is derived from an EMBL/GenBank/DDBJ whole genome shotgun (WGS) entry which is preliminary data.</text>
</comment>
<gene>
    <name evidence="1" type="ORF">Adt_49301</name>
</gene>
<dbReference type="EMBL" id="JBFOLK010000807">
    <property type="protein sequence ID" value="KAL2453199.1"/>
    <property type="molecule type" value="Genomic_DNA"/>
</dbReference>
<evidence type="ECO:0000313" key="2">
    <source>
        <dbReference type="Proteomes" id="UP001604336"/>
    </source>
</evidence>
<keyword evidence="2" id="KW-1185">Reference proteome</keyword>
<sequence>MAGPLGLADWAVFQQMDLGFLLPLVQSGGLKRSWQDWAQLRNELGLMRFEGLSGLAQPCAWNAKAGEGAPHLVGHLGLEGTQPRWAHVRRTLGRIHGLDRGY</sequence>
<protein>
    <submittedName>
        <fullName evidence="1">Uncharacterized protein</fullName>
    </submittedName>
</protein>
<dbReference type="AlphaFoldDB" id="A0ABD1NNK6"/>
<evidence type="ECO:0000313" key="1">
    <source>
        <dbReference type="EMBL" id="KAL2453199.1"/>
    </source>
</evidence>